<dbReference type="SUPFAM" id="SSF51713">
    <property type="entry name" value="tRNA-guanine transglycosylase"/>
    <property type="match status" value="1"/>
</dbReference>
<dbReference type="GeneID" id="1477185"/>
<dbReference type="Gene3D" id="3.20.20.105">
    <property type="entry name" value="Queuine tRNA-ribosyltransferase-like"/>
    <property type="match status" value="1"/>
</dbReference>
<dbReference type="RefSeq" id="WP_011019452.1">
    <property type="nucleotide sequence ID" value="NZ_DUJS01000001.1"/>
</dbReference>
<dbReference type="EMBL" id="DUJS01000001">
    <property type="protein sequence ID" value="HII69717.1"/>
    <property type="molecule type" value="Genomic_DNA"/>
</dbReference>
<evidence type="ECO:0000259" key="2">
    <source>
        <dbReference type="Pfam" id="PF17884"/>
    </source>
</evidence>
<feature type="domain" description="DUF5591" evidence="2">
    <location>
        <begin position="241"/>
        <end position="388"/>
    </location>
</feature>
<proteinExistence type="predicted"/>
<protein>
    <submittedName>
        <fullName evidence="3">DUF5591 domain-containing protein</fullName>
    </submittedName>
</protein>
<comment type="caution">
    <text evidence="3">The sequence shown here is derived from an EMBL/GenBank/DDBJ whole genome shotgun (WGS) entry which is preliminary data.</text>
</comment>
<dbReference type="InterPro" id="IPR036895">
    <property type="entry name" value="Uracil-DNA_glycosylase-like_sf"/>
</dbReference>
<evidence type="ECO:0000256" key="1">
    <source>
        <dbReference type="ARBA" id="ARBA00022694"/>
    </source>
</evidence>
<dbReference type="AlphaFoldDB" id="A0A832SSW1"/>
<dbReference type="Gene3D" id="3.40.50.10630">
    <property type="entry name" value="Uracil-DNA glycosylase-like"/>
    <property type="match status" value="1"/>
</dbReference>
<evidence type="ECO:0000313" key="4">
    <source>
        <dbReference type="Proteomes" id="UP000619545"/>
    </source>
</evidence>
<dbReference type="SUPFAM" id="SSF88802">
    <property type="entry name" value="Pre-PUA domain"/>
    <property type="match status" value="1"/>
</dbReference>
<evidence type="ECO:0000313" key="3">
    <source>
        <dbReference type="EMBL" id="HII69717.1"/>
    </source>
</evidence>
<accession>A0A832SSW1</accession>
<keyword evidence="1" id="KW-0819">tRNA processing</keyword>
<name>A0A832SSW1_9EURY</name>
<dbReference type="InterPro" id="IPR036511">
    <property type="entry name" value="TGT-like_sf"/>
</dbReference>
<dbReference type="GO" id="GO:0006400">
    <property type="term" value="P:tRNA modification"/>
    <property type="evidence" value="ECO:0007669"/>
    <property type="project" value="InterPro"/>
</dbReference>
<dbReference type="SUPFAM" id="SSF52141">
    <property type="entry name" value="Uracil-DNA glycosylase-like"/>
    <property type="match status" value="1"/>
</dbReference>
<gene>
    <name evidence="3" type="ORF">HA336_00605</name>
</gene>
<sequence>MSVRDKVRVLRCDCARVLEVEGVETPAPFLIPERLSVAVENVPEVRELVKELEELARPYSVRLTPDDLPSPWTDPAEALSDGSITVYRLESIPDAREFAEVVSKIRRSGSVRAVTVRDPEWIPLLFYLGFDLFDAALCLRLTLEDQLLLDDFSTETVETEDREELLRENWTQLQFCLLRLREAIREGTLRELVESVAARHPRIAEVLRVCDRERAVARYVNLNRNTQIACATDLSFDRPEVTEWLRRVRRYEPPDWVEAVVLLPCSARKPYSRSPTHRRIMRITWNFPVDEIMITSPLGAVPRALERTFPAAHYDVRVTGEWSREEIERSAALIEKIVGDLPIVCHAADGYRKVGKELEERGYDVVYTCRPDGNPASRGALEELRRTLEDLTKGEPGDLREHVPRAVSRFQFGVDVLENVDYRFDGQRVLIDGERAFSVPPTSGLLTLSQLGAELCVSSRVPPIHAEEGTKAEMVDVPEDVLPGFHWPVDLGDEIRPCRVIARPEDVPPDTTVIETR</sequence>
<dbReference type="Pfam" id="PF17884">
    <property type="entry name" value="DUF5591"/>
    <property type="match status" value="1"/>
</dbReference>
<dbReference type="InterPro" id="IPR040777">
    <property type="entry name" value="DUF5591"/>
</dbReference>
<reference evidence="3" key="1">
    <citation type="journal article" date="2020" name="bioRxiv">
        <title>A rank-normalized archaeal taxonomy based on genome phylogeny resolves widespread incomplete and uneven classifications.</title>
        <authorList>
            <person name="Rinke C."/>
            <person name="Chuvochina M."/>
            <person name="Mussig A.J."/>
            <person name="Chaumeil P.-A."/>
            <person name="Waite D.W."/>
            <person name="Whitman W.B."/>
            <person name="Parks D.H."/>
            <person name="Hugenholtz P."/>
        </authorList>
    </citation>
    <scope>NUCLEOTIDE SEQUENCE</scope>
    <source>
        <strain evidence="3">UBA8853</strain>
    </source>
</reference>
<organism evidence="3 4">
    <name type="scientific">Methanopyrus kandleri</name>
    <dbReference type="NCBI Taxonomy" id="2320"/>
    <lineage>
        <taxon>Archaea</taxon>
        <taxon>Methanobacteriati</taxon>
        <taxon>Methanobacteriota</taxon>
        <taxon>Methanomada group</taxon>
        <taxon>Methanopyri</taxon>
        <taxon>Methanopyrales</taxon>
        <taxon>Methanopyraceae</taxon>
        <taxon>Methanopyrus</taxon>
    </lineage>
</organism>
<dbReference type="Proteomes" id="UP000619545">
    <property type="component" value="Unassembled WGS sequence"/>
</dbReference>